<dbReference type="OrthoDB" id="9816011at2"/>
<dbReference type="InterPro" id="IPR029442">
    <property type="entry name" value="GyrI-like"/>
</dbReference>
<evidence type="ECO:0000256" key="1">
    <source>
        <dbReference type="ARBA" id="ARBA00023015"/>
    </source>
</evidence>
<evidence type="ECO:0000313" key="6">
    <source>
        <dbReference type="Proteomes" id="UP000199377"/>
    </source>
</evidence>
<gene>
    <name evidence="5" type="ORF">SAMN05216258_11483</name>
</gene>
<keyword evidence="3" id="KW-0804">Transcription</keyword>
<evidence type="ECO:0000259" key="4">
    <source>
        <dbReference type="PROSITE" id="PS01124"/>
    </source>
</evidence>
<dbReference type="STRING" id="1114924.SAMN05216258_11483"/>
<dbReference type="Gene3D" id="1.10.10.60">
    <property type="entry name" value="Homeodomain-like"/>
    <property type="match status" value="2"/>
</dbReference>
<dbReference type="Pfam" id="PF06445">
    <property type="entry name" value="GyrI-like"/>
    <property type="match status" value="1"/>
</dbReference>
<dbReference type="PANTHER" id="PTHR40055:SF1">
    <property type="entry name" value="TRANSCRIPTIONAL REGULATOR YGIV-RELATED"/>
    <property type="match status" value="1"/>
</dbReference>
<dbReference type="PROSITE" id="PS00041">
    <property type="entry name" value="HTH_ARAC_FAMILY_1"/>
    <property type="match status" value="1"/>
</dbReference>
<evidence type="ECO:0000256" key="3">
    <source>
        <dbReference type="ARBA" id="ARBA00023163"/>
    </source>
</evidence>
<feature type="domain" description="HTH araC/xylS-type" evidence="4">
    <location>
        <begin position="14"/>
        <end position="112"/>
    </location>
</feature>
<protein>
    <submittedName>
        <fullName evidence="5">Transcriptional regulator, AraC family</fullName>
    </submittedName>
</protein>
<keyword evidence="1" id="KW-0805">Transcription regulation</keyword>
<dbReference type="GO" id="GO:0003700">
    <property type="term" value="F:DNA-binding transcription factor activity"/>
    <property type="evidence" value="ECO:0007669"/>
    <property type="project" value="InterPro"/>
</dbReference>
<dbReference type="InterPro" id="IPR009057">
    <property type="entry name" value="Homeodomain-like_sf"/>
</dbReference>
<keyword evidence="6" id="KW-1185">Reference proteome</keyword>
<dbReference type="PANTHER" id="PTHR40055">
    <property type="entry name" value="TRANSCRIPTIONAL REGULATOR YGIV-RELATED"/>
    <property type="match status" value="1"/>
</dbReference>
<dbReference type="SUPFAM" id="SSF55136">
    <property type="entry name" value="Probable bacterial effector-binding domain"/>
    <property type="match status" value="1"/>
</dbReference>
<dbReference type="InterPro" id="IPR018062">
    <property type="entry name" value="HTH_AraC-typ_CS"/>
</dbReference>
<dbReference type="SMART" id="SM00342">
    <property type="entry name" value="HTH_ARAC"/>
    <property type="match status" value="1"/>
</dbReference>
<dbReference type="SMART" id="SM00871">
    <property type="entry name" value="AraC_E_bind"/>
    <property type="match status" value="1"/>
</dbReference>
<dbReference type="InterPro" id="IPR018060">
    <property type="entry name" value="HTH_AraC"/>
</dbReference>
<evidence type="ECO:0000256" key="2">
    <source>
        <dbReference type="ARBA" id="ARBA00023125"/>
    </source>
</evidence>
<dbReference type="Pfam" id="PF12833">
    <property type="entry name" value="HTH_18"/>
    <property type="match status" value="1"/>
</dbReference>
<dbReference type="PRINTS" id="PR00032">
    <property type="entry name" value="HTHARAC"/>
</dbReference>
<dbReference type="PROSITE" id="PS01124">
    <property type="entry name" value="HTH_ARAC_FAMILY_2"/>
    <property type="match status" value="1"/>
</dbReference>
<organism evidence="5 6">
    <name type="scientific">Albimonas pacifica</name>
    <dbReference type="NCBI Taxonomy" id="1114924"/>
    <lineage>
        <taxon>Bacteria</taxon>
        <taxon>Pseudomonadati</taxon>
        <taxon>Pseudomonadota</taxon>
        <taxon>Alphaproteobacteria</taxon>
        <taxon>Rhodobacterales</taxon>
        <taxon>Paracoccaceae</taxon>
        <taxon>Albimonas</taxon>
    </lineage>
</organism>
<dbReference type="InterPro" id="IPR011256">
    <property type="entry name" value="Reg_factor_effector_dom_sf"/>
</dbReference>
<dbReference type="InterPro" id="IPR010499">
    <property type="entry name" value="AraC_E-bd"/>
</dbReference>
<accession>A0A1I3NUS3</accession>
<dbReference type="AlphaFoldDB" id="A0A1I3NUS3"/>
<dbReference type="EMBL" id="FOQH01000014">
    <property type="protein sequence ID" value="SFJ13025.1"/>
    <property type="molecule type" value="Genomic_DNA"/>
</dbReference>
<dbReference type="SUPFAM" id="SSF46689">
    <property type="entry name" value="Homeodomain-like"/>
    <property type="match status" value="2"/>
</dbReference>
<proteinExistence type="predicted"/>
<dbReference type="InterPro" id="IPR050908">
    <property type="entry name" value="SmbC-like"/>
</dbReference>
<reference evidence="5 6" key="1">
    <citation type="submission" date="2016-10" db="EMBL/GenBank/DDBJ databases">
        <authorList>
            <person name="de Groot N.N."/>
        </authorList>
    </citation>
    <scope>NUCLEOTIDE SEQUENCE [LARGE SCALE GENOMIC DNA]</scope>
    <source>
        <strain evidence="5 6">CGMCC 1.11030</strain>
    </source>
</reference>
<dbReference type="InterPro" id="IPR020449">
    <property type="entry name" value="Tscrpt_reg_AraC-type_HTH"/>
</dbReference>
<dbReference type="Gene3D" id="3.20.80.10">
    <property type="entry name" value="Regulatory factor, effector binding domain"/>
    <property type="match status" value="1"/>
</dbReference>
<name>A0A1I3NUS3_9RHOB</name>
<keyword evidence="2" id="KW-0238">DNA-binding</keyword>
<dbReference type="GO" id="GO:0043565">
    <property type="term" value="F:sequence-specific DNA binding"/>
    <property type="evidence" value="ECO:0007669"/>
    <property type="project" value="InterPro"/>
</dbReference>
<dbReference type="RefSeq" id="WP_092865266.1">
    <property type="nucleotide sequence ID" value="NZ_FOQH01000014.1"/>
</dbReference>
<evidence type="ECO:0000313" key="5">
    <source>
        <dbReference type="EMBL" id="SFJ13025.1"/>
    </source>
</evidence>
<dbReference type="Proteomes" id="UP000199377">
    <property type="component" value="Unassembled WGS sequence"/>
</dbReference>
<sequence>MKDVTRESCHRRIARAIERLNADPADPGGGAALAEAAAYSPFHFLRIFRAMVGESPAAVARRLRLERAARALLDPQATVLNVALDAGYESPEAFSRAFRAAYGLAPRDWRGPWPRPAYAPPLPPALRLDPRSLTLALEPLQGGTTMEVRVEPRPAMLLLKRRHIGPYDRISRAFGELGARAGAAGLAPAGPMIGLYHDDPESAPPETLRADACIALAAPPPAVPEGLELERLPAGRWAIHTLHGPYAGIPDAFRRLYGLWLPESGEEPDDRPALEIYLDEPSSTPEAELRTELCLPLRG</sequence>